<organism evidence="2 3">
    <name type="scientific">Acidiphilium multivorum (strain DSM 11245 / JCM 8867 / NBRC 100883 / AIU 301)</name>
    <dbReference type="NCBI Taxonomy" id="926570"/>
    <lineage>
        <taxon>Bacteria</taxon>
        <taxon>Pseudomonadati</taxon>
        <taxon>Pseudomonadota</taxon>
        <taxon>Alphaproteobacteria</taxon>
        <taxon>Acetobacterales</taxon>
        <taxon>Acidocellaceae</taxon>
        <taxon>Acidiphilium</taxon>
    </lineage>
</organism>
<evidence type="ECO:0000313" key="2">
    <source>
        <dbReference type="EMBL" id="BAJ81218.1"/>
    </source>
</evidence>
<dbReference type="OrthoDB" id="7291563at2"/>
<evidence type="ECO:0000313" key="3">
    <source>
        <dbReference type="Proteomes" id="UP000007100"/>
    </source>
</evidence>
<dbReference type="Proteomes" id="UP000007100">
    <property type="component" value="Chromosome"/>
</dbReference>
<feature type="compositionally biased region" description="Low complexity" evidence="1">
    <location>
        <begin position="156"/>
        <end position="165"/>
    </location>
</feature>
<reference evidence="2 3" key="1">
    <citation type="submission" date="2010-12" db="EMBL/GenBank/DDBJ databases">
        <title>Whole genome sequence of Acidiphilium multivorum AIU301.</title>
        <authorList>
            <person name="Narita-Yamada S."/>
            <person name="Nakamura S."/>
            <person name="Ito N."/>
            <person name="Takarada H."/>
            <person name="Katano Y."/>
            <person name="Nakazawa H."/>
            <person name="Hosoyama A."/>
            <person name="Yamada R."/>
            <person name="Fujita N."/>
        </authorList>
    </citation>
    <scope>NUCLEOTIDE SEQUENCE [LARGE SCALE GENOMIC DNA]</scope>
    <source>
        <strain evidence="3">DSM 11245 / JCM 8867 / AIU301</strain>
    </source>
</reference>
<protein>
    <submittedName>
        <fullName evidence="2">Uncharacterized protein</fullName>
    </submittedName>
</protein>
<dbReference type="EMBL" id="AP012035">
    <property type="protein sequence ID" value="BAJ81218.1"/>
    <property type="molecule type" value="Genomic_DNA"/>
</dbReference>
<feature type="compositionally biased region" description="Low complexity" evidence="1">
    <location>
        <begin position="74"/>
        <end position="88"/>
    </location>
</feature>
<name>F0IZK8_ACIMA</name>
<feature type="region of interest" description="Disordered" evidence="1">
    <location>
        <begin position="64"/>
        <end position="94"/>
    </location>
</feature>
<accession>F0IZK8</accession>
<dbReference type="RefSeq" id="WP_013640248.1">
    <property type="nucleotide sequence ID" value="NC_015186.1"/>
</dbReference>
<evidence type="ECO:0000256" key="1">
    <source>
        <dbReference type="SAM" id="MobiDB-lite"/>
    </source>
</evidence>
<dbReference type="HOGENOM" id="CLU_113985_0_0_5"/>
<dbReference type="AlphaFoldDB" id="F0IZK8"/>
<dbReference type="KEGG" id="amv:ACMV_18710"/>
<feature type="compositionally biased region" description="Basic residues" evidence="1">
    <location>
        <begin position="168"/>
        <end position="184"/>
    </location>
</feature>
<feature type="region of interest" description="Disordered" evidence="1">
    <location>
        <begin position="148"/>
        <end position="190"/>
    </location>
</feature>
<keyword evidence="3" id="KW-1185">Reference proteome</keyword>
<sequence>MNLAARFAAILHALCAAVAMRGANGAFVRETSRRGSAFTNPHALTVLLWSRLQRAVARFARLAAGAPPPRPRQRSNPARPARARSAPDLPRRRGWLLAPVPEATATASQLRAFLAEPETRALIAAEPRLGRILRPLCRTLGILLPAPQSCPRRTRAPGTPAAADPPTRPHRPARRGARPLRRPRAPPAPA</sequence>
<proteinExistence type="predicted"/>
<gene>
    <name evidence="2" type="ordered locus">ACMV_18710</name>
</gene>